<evidence type="ECO:0000313" key="10">
    <source>
        <dbReference type="Proteomes" id="UP000199158"/>
    </source>
</evidence>
<evidence type="ECO:0000259" key="7">
    <source>
        <dbReference type="PROSITE" id="PS51898"/>
    </source>
</evidence>
<keyword evidence="3" id="KW-0229">DNA integration</keyword>
<dbReference type="RefSeq" id="WP_092755434.1">
    <property type="nucleotide sequence ID" value="NZ_FOCG01000002.1"/>
</dbReference>
<sequence>MSDQELLKLLDCLKLNIDVINDNSVLFGDYMKDWLEIHKVKIQKSTYEGYYKVIHNYISPYFLKTGKKVNQITTEDIEKYYSFQISKGLSANTVLKHHANIRKALSYAKKKHIIRYNPAIDAELPKKDVYIHTYYTPDEIKELLKIVANTKLFIPVLISSLLGLRRSEIVALQWDCIDLKNNTIVIKRKATFLRSDNSLVIENKLKNSSSYRTLCIPQILSDYLNQEKKKQKENIVKNKEQYNSKYKNFVCIDDYGNIISPDYITYTFRNFIKNNNLKPIRFHDLRHSFASALRTQGVDMKQIQEWLGHSNYSTTANIYTHVDFIDKRYAAEKINQLMH</sequence>
<dbReference type="Gene3D" id="1.10.443.10">
    <property type="entry name" value="Intergrase catalytic core"/>
    <property type="match status" value="1"/>
</dbReference>
<dbReference type="PANTHER" id="PTHR30349:SF41">
    <property type="entry name" value="INTEGRASE_RECOMBINASE PROTEIN MJ0367-RELATED"/>
    <property type="match status" value="1"/>
</dbReference>
<dbReference type="OrthoDB" id="9785687at2"/>
<evidence type="ECO:0000256" key="5">
    <source>
        <dbReference type="ARBA" id="ARBA00023172"/>
    </source>
</evidence>
<keyword evidence="4 6" id="KW-0238">DNA-binding</keyword>
<dbReference type="PROSITE" id="PS51900">
    <property type="entry name" value="CB"/>
    <property type="match status" value="1"/>
</dbReference>
<keyword evidence="5" id="KW-0233">DNA recombination</keyword>
<dbReference type="InterPro" id="IPR050090">
    <property type="entry name" value="Tyrosine_recombinase_XerCD"/>
</dbReference>
<evidence type="ECO:0000256" key="6">
    <source>
        <dbReference type="PROSITE-ProRule" id="PRU01248"/>
    </source>
</evidence>
<dbReference type="Gene3D" id="1.10.150.130">
    <property type="match status" value="1"/>
</dbReference>
<dbReference type="InterPro" id="IPR010998">
    <property type="entry name" value="Integrase_recombinase_N"/>
</dbReference>
<feature type="domain" description="Core-binding (CB)" evidence="8">
    <location>
        <begin position="25"/>
        <end position="109"/>
    </location>
</feature>
<dbReference type="InterPro" id="IPR004107">
    <property type="entry name" value="Integrase_SAM-like_N"/>
</dbReference>
<evidence type="ECO:0000256" key="1">
    <source>
        <dbReference type="ARBA" id="ARBA00003283"/>
    </source>
</evidence>
<evidence type="ECO:0000313" key="9">
    <source>
        <dbReference type="EMBL" id="SEM99487.1"/>
    </source>
</evidence>
<reference evidence="9 10" key="1">
    <citation type="submission" date="2016-10" db="EMBL/GenBank/DDBJ databases">
        <authorList>
            <person name="de Groot N.N."/>
        </authorList>
    </citation>
    <scope>NUCLEOTIDE SEQUENCE [LARGE SCALE GENOMIC DNA]</scope>
    <source>
        <strain evidence="9 10">CGMCC 1.5070</strain>
    </source>
</reference>
<comment type="similarity">
    <text evidence="2">Belongs to the 'phage' integrase family.</text>
</comment>
<dbReference type="GO" id="GO:0003677">
    <property type="term" value="F:DNA binding"/>
    <property type="evidence" value="ECO:0007669"/>
    <property type="project" value="UniProtKB-UniRule"/>
</dbReference>
<dbReference type="GO" id="GO:0015074">
    <property type="term" value="P:DNA integration"/>
    <property type="evidence" value="ECO:0007669"/>
    <property type="project" value="UniProtKB-KW"/>
</dbReference>
<accession>A0A1H8CZ40</accession>
<dbReference type="PROSITE" id="PS51898">
    <property type="entry name" value="TYR_RECOMBINASE"/>
    <property type="match status" value="1"/>
</dbReference>
<dbReference type="AlphaFoldDB" id="A0A1H8CZ40"/>
<dbReference type="InterPro" id="IPR011010">
    <property type="entry name" value="DNA_brk_join_enz"/>
</dbReference>
<dbReference type="CDD" id="cd01189">
    <property type="entry name" value="INT_ICEBs1_C_like"/>
    <property type="match status" value="1"/>
</dbReference>
<dbReference type="PANTHER" id="PTHR30349">
    <property type="entry name" value="PHAGE INTEGRASE-RELATED"/>
    <property type="match status" value="1"/>
</dbReference>
<organism evidence="9 10">
    <name type="scientific">Hydrogenoanaerobacterium saccharovorans</name>
    <dbReference type="NCBI Taxonomy" id="474960"/>
    <lineage>
        <taxon>Bacteria</taxon>
        <taxon>Bacillati</taxon>
        <taxon>Bacillota</taxon>
        <taxon>Clostridia</taxon>
        <taxon>Eubacteriales</taxon>
        <taxon>Oscillospiraceae</taxon>
        <taxon>Hydrogenoanaerobacterium</taxon>
    </lineage>
</organism>
<evidence type="ECO:0000256" key="4">
    <source>
        <dbReference type="ARBA" id="ARBA00023125"/>
    </source>
</evidence>
<dbReference type="Proteomes" id="UP000199158">
    <property type="component" value="Unassembled WGS sequence"/>
</dbReference>
<dbReference type="InterPro" id="IPR002104">
    <property type="entry name" value="Integrase_catalytic"/>
</dbReference>
<feature type="domain" description="Tyr recombinase" evidence="7">
    <location>
        <begin position="130"/>
        <end position="332"/>
    </location>
</feature>
<protein>
    <submittedName>
        <fullName evidence="9">Site-specific recombinase XerD</fullName>
    </submittedName>
</protein>
<dbReference type="STRING" id="474960.SAMN05216180_2381"/>
<keyword evidence="10" id="KW-1185">Reference proteome</keyword>
<dbReference type="InterPro" id="IPR013762">
    <property type="entry name" value="Integrase-like_cat_sf"/>
</dbReference>
<evidence type="ECO:0000256" key="3">
    <source>
        <dbReference type="ARBA" id="ARBA00022908"/>
    </source>
</evidence>
<comment type="function">
    <text evidence="1">Site-specific tyrosine recombinase, which acts by catalyzing the cutting and rejoining of the recombining DNA molecules.</text>
</comment>
<dbReference type="Pfam" id="PF14659">
    <property type="entry name" value="Phage_int_SAM_3"/>
    <property type="match status" value="1"/>
</dbReference>
<evidence type="ECO:0000256" key="2">
    <source>
        <dbReference type="ARBA" id="ARBA00008857"/>
    </source>
</evidence>
<name>A0A1H8CZ40_9FIRM</name>
<gene>
    <name evidence="9" type="ORF">SAMN05216180_2381</name>
</gene>
<dbReference type="Pfam" id="PF00589">
    <property type="entry name" value="Phage_integrase"/>
    <property type="match status" value="1"/>
</dbReference>
<dbReference type="EMBL" id="FOCG01000002">
    <property type="protein sequence ID" value="SEM99487.1"/>
    <property type="molecule type" value="Genomic_DNA"/>
</dbReference>
<proteinExistence type="inferred from homology"/>
<dbReference type="InterPro" id="IPR044068">
    <property type="entry name" value="CB"/>
</dbReference>
<evidence type="ECO:0000259" key="8">
    <source>
        <dbReference type="PROSITE" id="PS51900"/>
    </source>
</evidence>
<dbReference type="GO" id="GO:0006310">
    <property type="term" value="P:DNA recombination"/>
    <property type="evidence" value="ECO:0007669"/>
    <property type="project" value="UniProtKB-KW"/>
</dbReference>
<dbReference type="SUPFAM" id="SSF56349">
    <property type="entry name" value="DNA breaking-rejoining enzymes"/>
    <property type="match status" value="1"/>
</dbReference>